<reference evidence="5" key="1">
    <citation type="submission" date="2021-05" db="EMBL/GenBank/DDBJ databases">
        <title>Energy efficiency and biological interactions define the core microbiome of deep oligotrophic groundwater.</title>
        <authorList>
            <person name="Mehrshad M."/>
            <person name="Lopez-Fernandez M."/>
            <person name="Bell E."/>
            <person name="Bernier-Latmani R."/>
            <person name="Bertilsson S."/>
            <person name="Dopson M."/>
        </authorList>
    </citation>
    <scope>NUCLEOTIDE SEQUENCE</scope>
    <source>
        <strain evidence="5">Modern_marine.mb.64</strain>
    </source>
</reference>
<evidence type="ECO:0000256" key="2">
    <source>
        <dbReference type="RuleBase" id="RU003634"/>
    </source>
</evidence>
<evidence type="ECO:0000256" key="1">
    <source>
        <dbReference type="ARBA" id="ARBA00022679"/>
    </source>
</evidence>
<evidence type="ECO:0000259" key="4">
    <source>
        <dbReference type="Pfam" id="PF02729"/>
    </source>
</evidence>
<name>A0A948WDP9_UNCEI</name>
<dbReference type="PRINTS" id="PR00100">
    <property type="entry name" value="AOTCASE"/>
</dbReference>
<gene>
    <name evidence="5" type="ORF">KJ970_14175</name>
</gene>
<dbReference type="InterPro" id="IPR036901">
    <property type="entry name" value="Asp/Orn_carbamoylTrfase_sf"/>
</dbReference>
<protein>
    <submittedName>
        <fullName evidence="5">Knotted carbamoyltransferase YgeW</fullName>
    </submittedName>
</protein>
<dbReference type="AlphaFoldDB" id="A0A948WDP9"/>
<dbReference type="GO" id="GO:0042450">
    <property type="term" value="P:L-arginine biosynthetic process via ornithine"/>
    <property type="evidence" value="ECO:0007669"/>
    <property type="project" value="TreeGrafter"/>
</dbReference>
<feature type="domain" description="Aspartate/ornithine carbamoyltransferase carbamoyl-P binding" evidence="4">
    <location>
        <begin position="24"/>
        <end position="180"/>
    </location>
</feature>
<dbReference type="Proteomes" id="UP000777784">
    <property type="component" value="Unassembled WGS sequence"/>
</dbReference>
<organism evidence="5 6">
    <name type="scientific">Eiseniibacteriota bacterium</name>
    <dbReference type="NCBI Taxonomy" id="2212470"/>
    <lineage>
        <taxon>Bacteria</taxon>
        <taxon>Candidatus Eiseniibacteriota</taxon>
    </lineage>
</organism>
<dbReference type="PANTHER" id="PTHR45753:SF3">
    <property type="entry name" value="ORNITHINE TRANSCARBAMYLASE, MITOCHONDRIAL"/>
    <property type="match status" value="1"/>
</dbReference>
<dbReference type="InterPro" id="IPR006131">
    <property type="entry name" value="Asp_carbamoyltransf_Asp/Orn-bd"/>
</dbReference>
<dbReference type="SUPFAM" id="SSF53671">
    <property type="entry name" value="Aspartate/ornithine carbamoyltransferase"/>
    <property type="match status" value="1"/>
</dbReference>
<dbReference type="GO" id="GO:0004585">
    <property type="term" value="F:ornithine carbamoyltransferase activity"/>
    <property type="evidence" value="ECO:0007669"/>
    <property type="project" value="TreeGrafter"/>
</dbReference>
<dbReference type="PRINTS" id="PR00101">
    <property type="entry name" value="ATCASE"/>
</dbReference>
<dbReference type="Gene3D" id="3.40.50.1370">
    <property type="entry name" value="Aspartate/ornithine carbamoyltransferase"/>
    <property type="match status" value="2"/>
</dbReference>
<dbReference type="InterPro" id="IPR006132">
    <property type="entry name" value="Asp/Orn_carbamoyltranf_P-bd"/>
</dbReference>
<keyword evidence="1 2" id="KW-0808">Transferase</keyword>
<comment type="caution">
    <text evidence="5">The sequence shown here is derived from an EMBL/GenBank/DDBJ whole genome shotgun (WGS) entry which is preliminary data.</text>
</comment>
<proteinExistence type="inferred from homology"/>
<evidence type="ECO:0000313" key="6">
    <source>
        <dbReference type="Proteomes" id="UP000777784"/>
    </source>
</evidence>
<dbReference type="InterPro" id="IPR006130">
    <property type="entry name" value="Asp/Orn_carbamoylTrfase"/>
</dbReference>
<accession>A0A948WDP9</accession>
<evidence type="ECO:0000259" key="3">
    <source>
        <dbReference type="Pfam" id="PF00185"/>
    </source>
</evidence>
<dbReference type="PANTHER" id="PTHR45753">
    <property type="entry name" value="ORNITHINE CARBAMOYLTRANSFERASE, MITOCHONDRIAL"/>
    <property type="match status" value="1"/>
</dbReference>
<dbReference type="GO" id="GO:0016597">
    <property type="term" value="F:amino acid binding"/>
    <property type="evidence" value="ECO:0007669"/>
    <property type="project" value="InterPro"/>
</dbReference>
<dbReference type="EMBL" id="JAHJDP010000084">
    <property type="protein sequence ID" value="MBU2692063.1"/>
    <property type="molecule type" value="Genomic_DNA"/>
</dbReference>
<evidence type="ECO:0000313" key="5">
    <source>
        <dbReference type="EMBL" id="MBU2692063.1"/>
    </source>
</evidence>
<dbReference type="Pfam" id="PF00185">
    <property type="entry name" value="OTCace"/>
    <property type="match status" value="1"/>
</dbReference>
<sequence length="389" mass="43224">MDYDYLLKKIDQLDEKILSRLAHRSMLLTQDWTTGEIKTLCQLIEFFEEADREGCSFPLFPDELAYALFFDGSTRTKSSWAGAAARLGAHPVIVDGSTTQVAHGETAEETGAMLGMNAHAMGIRHDLILGEGNRFMRDAKKGIDDYLKSVGSQRAVPIVNLQCDIDHPTQTLADLCWLREKFPKGLSGRTIAVSWAYSPSYAKPLSVPQGLITLLTRFGMNVRLAHPEGYGLMPECLDTAQSNAKAAGGSFVQSNVMDEVFSEADIVYPKSWGPYDLMLERVEANRRKDHEGLRRIEAAALERNALHTDWICDERRMKSTAKGGALYMHCLPADIGAEVSRGVLERFRFDLAREANKKVYAIMALLAAAKEPDLKELLTEYLAALSSDI</sequence>
<dbReference type="Pfam" id="PF02729">
    <property type="entry name" value="OTCace_N"/>
    <property type="match status" value="1"/>
</dbReference>
<dbReference type="GO" id="GO:0019240">
    <property type="term" value="P:citrulline biosynthetic process"/>
    <property type="evidence" value="ECO:0007669"/>
    <property type="project" value="TreeGrafter"/>
</dbReference>
<feature type="domain" description="Aspartate/ornithine carbamoyltransferase Asp/Orn-binding" evidence="3">
    <location>
        <begin position="209"/>
        <end position="368"/>
    </location>
</feature>
<comment type="similarity">
    <text evidence="2">Belongs to the aspartate/ornithine carbamoyltransferase superfamily.</text>
</comment>